<gene>
    <name evidence="7" type="ORF">SAMN05421807_107142</name>
</gene>
<sequence>MKVKETIDYSQFEFLSYFTRAELFDLENFLFLRTYKKNQLLFMEGDPRERIYFLKEGFVKLEKVSSEGTMLYVDYVRAYNMFPYGGFFKDNFYHFSASALTDIVVYYIPTRILEEKAMYNTKQIFAIIHHLSKILEYHENRLQTLTTSNVRDRVEQSLACLIKDFGYKDNGRWIIDLPMTLTELSKLTGASRETVSHIYNDLKKSGILILKDRRFIIYDRDYFTV</sequence>
<dbReference type="Gene3D" id="2.60.120.10">
    <property type="entry name" value="Jelly Rolls"/>
    <property type="match status" value="1"/>
</dbReference>
<proteinExistence type="predicted"/>
<dbReference type="InterPro" id="IPR050397">
    <property type="entry name" value="Env_Response_Regulators"/>
</dbReference>
<keyword evidence="3" id="KW-0010">Activator</keyword>
<dbReference type="PANTHER" id="PTHR24567">
    <property type="entry name" value="CRP FAMILY TRANSCRIPTIONAL REGULATORY PROTEIN"/>
    <property type="match status" value="1"/>
</dbReference>
<dbReference type="OrthoDB" id="9810708at2"/>
<name>A0A1M5T7I8_9BACI</name>
<dbReference type="InterPro" id="IPR014710">
    <property type="entry name" value="RmlC-like_jellyroll"/>
</dbReference>
<dbReference type="Proteomes" id="UP000184079">
    <property type="component" value="Unassembled WGS sequence"/>
</dbReference>
<dbReference type="CDD" id="cd00038">
    <property type="entry name" value="CAP_ED"/>
    <property type="match status" value="1"/>
</dbReference>
<keyword evidence="4" id="KW-0804">Transcription</keyword>
<evidence type="ECO:0000256" key="2">
    <source>
        <dbReference type="ARBA" id="ARBA00023125"/>
    </source>
</evidence>
<dbReference type="GO" id="GO:0016301">
    <property type="term" value="F:kinase activity"/>
    <property type="evidence" value="ECO:0007669"/>
    <property type="project" value="UniProtKB-KW"/>
</dbReference>
<keyword evidence="1" id="KW-0805">Transcription regulation</keyword>
<dbReference type="SUPFAM" id="SSF51206">
    <property type="entry name" value="cAMP-binding domain-like"/>
    <property type="match status" value="1"/>
</dbReference>
<evidence type="ECO:0000256" key="1">
    <source>
        <dbReference type="ARBA" id="ARBA00023015"/>
    </source>
</evidence>
<dbReference type="AlphaFoldDB" id="A0A1M5T7I8"/>
<dbReference type="InterPro" id="IPR012318">
    <property type="entry name" value="HTH_CRP"/>
</dbReference>
<dbReference type="RefSeq" id="WP_073008341.1">
    <property type="nucleotide sequence ID" value="NZ_FQXD01000007.1"/>
</dbReference>
<evidence type="ECO:0000256" key="4">
    <source>
        <dbReference type="ARBA" id="ARBA00023163"/>
    </source>
</evidence>
<dbReference type="GO" id="GO:0003677">
    <property type="term" value="F:DNA binding"/>
    <property type="evidence" value="ECO:0007669"/>
    <property type="project" value="UniProtKB-KW"/>
</dbReference>
<feature type="domain" description="Cyclic nucleotide-binding" evidence="5">
    <location>
        <begin position="14"/>
        <end position="82"/>
    </location>
</feature>
<keyword evidence="2" id="KW-0238">DNA-binding</keyword>
<dbReference type="GO" id="GO:0003700">
    <property type="term" value="F:DNA-binding transcription factor activity"/>
    <property type="evidence" value="ECO:0007669"/>
    <property type="project" value="TreeGrafter"/>
</dbReference>
<evidence type="ECO:0000256" key="3">
    <source>
        <dbReference type="ARBA" id="ARBA00023159"/>
    </source>
</evidence>
<dbReference type="Pfam" id="PF13545">
    <property type="entry name" value="HTH_Crp_2"/>
    <property type="match status" value="1"/>
</dbReference>
<keyword evidence="7" id="KW-0418">Kinase</keyword>
<organism evidence="7 8">
    <name type="scientific">Virgibacillus chiguensis</name>
    <dbReference type="NCBI Taxonomy" id="411959"/>
    <lineage>
        <taxon>Bacteria</taxon>
        <taxon>Bacillati</taxon>
        <taxon>Bacillota</taxon>
        <taxon>Bacilli</taxon>
        <taxon>Bacillales</taxon>
        <taxon>Bacillaceae</taxon>
        <taxon>Virgibacillus</taxon>
    </lineage>
</organism>
<dbReference type="Pfam" id="PF00027">
    <property type="entry name" value="cNMP_binding"/>
    <property type="match status" value="1"/>
</dbReference>
<dbReference type="SUPFAM" id="SSF46785">
    <property type="entry name" value="Winged helix' DNA-binding domain"/>
    <property type="match status" value="1"/>
</dbReference>
<keyword evidence="7" id="KW-0808">Transferase</keyword>
<keyword evidence="8" id="KW-1185">Reference proteome</keyword>
<evidence type="ECO:0000259" key="5">
    <source>
        <dbReference type="PROSITE" id="PS50042"/>
    </source>
</evidence>
<dbReference type="EMBL" id="FQXD01000007">
    <property type="protein sequence ID" value="SHH46674.1"/>
    <property type="molecule type" value="Genomic_DNA"/>
</dbReference>
<dbReference type="InterPro" id="IPR018490">
    <property type="entry name" value="cNMP-bd_dom_sf"/>
</dbReference>
<dbReference type="InterPro" id="IPR036390">
    <property type="entry name" value="WH_DNA-bd_sf"/>
</dbReference>
<evidence type="ECO:0000259" key="6">
    <source>
        <dbReference type="PROSITE" id="PS51063"/>
    </source>
</evidence>
<feature type="domain" description="HTH crp-type" evidence="6">
    <location>
        <begin position="148"/>
        <end position="221"/>
    </location>
</feature>
<dbReference type="InterPro" id="IPR000595">
    <property type="entry name" value="cNMP-bd_dom"/>
</dbReference>
<dbReference type="GO" id="GO:0005829">
    <property type="term" value="C:cytosol"/>
    <property type="evidence" value="ECO:0007669"/>
    <property type="project" value="TreeGrafter"/>
</dbReference>
<evidence type="ECO:0000313" key="8">
    <source>
        <dbReference type="Proteomes" id="UP000184079"/>
    </source>
</evidence>
<dbReference type="PANTHER" id="PTHR24567:SF74">
    <property type="entry name" value="HTH-TYPE TRANSCRIPTIONAL REGULATOR ARCR"/>
    <property type="match status" value="1"/>
</dbReference>
<protein>
    <submittedName>
        <fullName evidence="7">cAMP-binding domain of CRP or a regulatory subunit of cAMP-dependent protein kinases</fullName>
    </submittedName>
</protein>
<dbReference type="SMART" id="SM00419">
    <property type="entry name" value="HTH_CRP"/>
    <property type="match status" value="1"/>
</dbReference>
<evidence type="ECO:0000313" key="7">
    <source>
        <dbReference type="EMBL" id="SHH46674.1"/>
    </source>
</evidence>
<reference evidence="8" key="1">
    <citation type="submission" date="2016-11" db="EMBL/GenBank/DDBJ databases">
        <authorList>
            <person name="Varghese N."/>
            <person name="Submissions S."/>
        </authorList>
    </citation>
    <scope>NUCLEOTIDE SEQUENCE [LARGE SCALE GENOMIC DNA]</scope>
    <source>
        <strain evidence="8">CGMCC 1.6496</strain>
    </source>
</reference>
<dbReference type="PROSITE" id="PS51063">
    <property type="entry name" value="HTH_CRP_2"/>
    <property type="match status" value="1"/>
</dbReference>
<accession>A0A1M5T7I8</accession>
<dbReference type="PROSITE" id="PS50042">
    <property type="entry name" value="CNMP_BINDING_3"/>
    <property type="match status" value="1"/>
</dbReference>